<reference evidence="2" key="1">
    <citation type="journal article" date="2023" name="Mol. Phylogenet. Evol.">
        <title>Genome-scale phylogeny and comparative genomics of the fungal order Sordariales.</title>
        <authorList>
            <person name="Hensen N."/>
            <person name="Bonometti L."/>
            <person name="Westerberg I."/>
            <person name="Brannstrom I.O."/>
            <person name="Guillou S."/>
            <person name="Cros-Aarteil S."/>
            <person name="Calhoun S."/>
            <person name="Haridas S."/>
            <person name="Kuo A."/>
            <person name="Mondo S."/>
            <person name="Pangilinan J."/>
            <person name="Riley R."/>
            <person name="LaButti K."/>
            <person name="Andreopoulos B."/>
            <person name="Lipzen A."/>
            <person name="Chen C."/>
            <person name="Yan M."/>
            <person name="Daum C."/>
            <person name="Ng V."/>
            <person name="Clum A."/>
            <person name="Steindorff A."/>
            <person name="Ohm R.A."/>
            <person name="Martin F."/>
            <person name="Silar P."/>
            <person name="Natvig D.O."/>
            <person name="Lalanne C."/>
            <person name="Gautier V."/>
            <person name="Ament-Velasquez S.L."/>
            <person name="Kruys A."/>
            <person name="Hutchinson M.I."/>
            <person name="Powell A.J."/>
            <person name="Barry K."/>
            <person name="Miller A.N."/>
            <person name="Grigoriev I.V."/>
            <person name="Debuchy R."/>
            <person name="Gladieux P."/>
            <person name="Hiltunen Thoren M."/>
            <person name="Johannesson H."/>
        </authorList>
    </citation>
    <scope>NUCLEOTIDE SEQUENCE</scope>
    <source>
        <strain evidence="2">PSN293</strain>
    </source>
</reference>
<evidence type="ECO:0000256" key="1">
    <source>
        <dbReference type="SAM" id="Phobius"/>
    </source>
</evidence>
<name>A0AAN7BA73_9PEZI</name>
<keyword evidence="1" id="KW-0812">Transmembrane</keyword>
<sequence length="183" mass="20615">WLFLYTILTCSTIPKLDGCAISVDEEALGFRLGSCGRSKSTIFILPAFGITSMVVIVVQPLLHKAEMRGSGHQDHGVGQPAKENNHKDRALVMEHPIEGAPFLGPFPEKKVAQVSSAKNMRQLQKHKDVDTWETNRMLTSGVAQIIFGQDEFEMTTRVFEYIYWFTREPRYVQCAARIIDGDI</sequence>
<evidence type="ECO:0000313" key="2">
    <source>
        <dbReference type="EMBL" id="KAK4216533.1"/>
    </source>
</evidence>
<feature type="transmembrane region" description="Helical" evidence="1">
    <location>
        <begin position="42"/>
        <end position="62"/>
    </location>
</feature>
<feature type="non-terminal residue" evidence="2">
    <location>
        <position position="1"/>
    </location>
</feature>
<keyword evidence="3" id="KW-1185">Reference proteome</keyword>
<protein>
    <submittedName>
        <fullName evidence="2">Uncharacterized protein</fullName>
    </submittedName>
</protein>
<dbReference type="Proteomes" id="UP001301769">
    <property type="component" value="Unassembled WGS sequence"/>
</dbReference>
<accession>A0AAN7BA73</accession>
<evidence type="ECO:0000313" key="3">
    <source>
        <dbReference type="Proteomes" id="UP001301769"/>
    </source>
</evidence>
<dbReference type="AlphaFoldDB" id="A0AAN7BA73"/>
<keyword evidence="1" id="KW-1133">Transmembrane helix</keyword>
<proteinExistence type="predicted"/>
<organism evidence="2 3">
    <name type="scientific">Rhypophila decipiens</name>
    <dbReference type="NCBI Taxonomy" id="261697"/>
    <lineage>
        <taxon>Eukaryota</taxon>
        <taxon>Fungi</taxon>
        <taxon>Dikarya</taxon>
        <taxon>Ascomycota</taxon>
        <taxon>Pezizomycotina</taxon>
        <taxon>Sordariomycetes</taxon>
        <taxon>Sordariomycetidae</taxon>
        <taxon>Sordariales</taxon>
        <taxon>Naviculisporaceae</taxon>
        <taxon>Rhypophila</taxon>
    </lineage>
</organism>
<keyword evidence="1" id="KW-0472">Membrane</keyword>
<dbReference type="EMBL" id="MU858067">
    <property type="protein sequence ID" value="KAK4216533.1"/>
    <property type="molecule type" value="Genomic_DNA"/>
</dbReference>
<comment type="caution">
    <text evidence="2">The sequence shown here is derived from an EMBL/GenBank/DDBJ whole genome shotgun (WGS) entry which is preliminary data.</text>
</comment>
<gene>
    <name evidence="2" type="ORF">QBC37DRAFT_454508</name>
</gene>
<reference evidence="2" key="2">
    <citation type="submission" date="2023-05" db="EMBL/GenBank/DDBJ databases">
        <authorList>
            <consortium name="Lawrence Berkeley National Laboratory"/>
            <person name="Steindorff A."/>
            <person name="Hensen N."/>
            <person name="Bonometti L."/>
            <person name="Westerberg I."/>
            <person name="Brannstrom I.O."/>
            <person name="Guillou S."/>
            <person name="Cros-Aarteil S."/>
            <person name="Calhoun S."/>
            <person name="Haridas S."/>
            <person name="Kuo A."/>
            <person name="Mondo S."/>
            <person name="Pangilinan J."/>
            <person name="Riley R."/>
            <person name="Labutti K."/>
            <person name="Andreopoulos B."/>
            <person name="Lipzen A."/>
            <person name="Chen C."/>
            <person name="Yanf M."/>
            <person name="Daum C."/>
            <person name="Ng V."/>
            <person name="Clum A."/>
            <person name="Ohm R."/>
            <person name="Martin F."/>
            <person name="Silar P."/>
            <person name="Natvig D."/>
            <person name="Lalanne C."/>
            <person name="Gautier V."/>
            <person name="Ament-Velasquez S.L."/>
            <person name="Kruys A."/>
            <person name="Hutchinson M.I."/>
            <person name="Powell A.J."/>
            <person name="Barry K."/>
            <person name="Miller A.N."/>
            <person name="Grigoriev I.V."/>
            <person name="Debuchy R."/>
            <person name="Gladieux P."/>
            <person name="Thoren M.H."/>
            <person name="Johannesson H."/>
        </authorList>
    </citation>
    <scope>NUCLEOTIDE SEQUENCE</scope>
    <source>
        <strain evidence="2">PSN293</strain>
    </source>
</reference>